<dbReference type="OrthoDB" id="4334282at2"/>
<accession>A0A2G1XE53</accession>
<evidence type="ECO:0000256" key="2">
    <source>
        <dbReference type="SAM" id="Phobius"/>
    </source>
</evidence>
<reference evidence="4 5" key="1">
    <citation type="journal article" date="2017" name="Biochemistry">
        <title>Identification of the Biosynthetic Pathway for the Antibiotic Bicyclomycin.</title>
        <authorList>
            <person name="Patteson J."/>
            <person name="Cai W."/>
            <person name="Johnson R.A."/>
            <person name="Santa Maria K."/>
            <person name="Li B."/>
        </authorList>
    </citation>
    <scope>NUCLEOTIDE SEQUENCE [LARGE SCALE GENOMIC DNA]</scope>
    <source>
        <strain evidence="4 5">ATCC 21532</strain>
    </source>
</reference>
<gene>
    <name evidence="4" type="ORF">BLA24_26095</name>
</gene>
<comment type="caution">
    <text evidence="4">The sequence shown here is derived from an EMBL/GenBank/DDBJ whole genome shotgun (WGS) entry which is preliminary data.</text>
</comment>
<feature type="transmembrane region" description="Helical" evidence="2">
    <location>
        <begin position="110"/>
        <end position="127"/>
    </location>
</feature>
<proteinExistence type="predicted"/>
<dbReference type="Proteomes" id="UP000222531">
    <property type="component" value="Unassembled WGS sequence"/>
</dbReference>
<feature type="transmembrane region" description="Helical" evidence="2">
    <location>
        <begin position="147"/>
        <end position="169"/>
    </location>
</feature>
<dbReference type="AlphaFoldDB" id="A0A2G1XE53"/>
<dbReference type="RefSeq" id="WP_099201450.1">
    <property type="nucleotide sequence ID" value="NZ_JBIRXA010000003.1"/>
</dbReference>
<evidence type="ECO:0000313" key="4">
    <source>
        <dbReference type="EMBL" id="PHQ49508.1"/>
    </source>
</evidence>
<feature type="region of interest" description="Disordered" evidence="1">
    <location>
        <begin position="179"/>
        <end position="203"/>
    </location>
</feature>
<feature type="region of interest" description="Disordered" evidence="1">
    <location>
        <begin position="1"/>
        <end position="48"/>
    </location>
</feature>
<keyword evidence="5" id="KW-1185">Reference proteome</keyword>
<name>A0A2G1XE53_STRCJ</name>
<dbReference type="InterPro" id="IPR046672">
    <property type="entry name" value="DUF6542"/>
</dbReference>
<feature type="transmembrane region" description="Helical" evidence="2">
    <location>
        <begin position="60"/>
        <end position="81"/>
    </location>
</feature>
<sequence length="203" mass="21445">MEQPSTRIPQRKVRRGSPVPRPAAPVGQRRDPAGTPVRRGRPGRSAVPLSRLPAARLTGLGSGLLTALAMLGVGALDALLLGGSPEVYGVFFLIGSAACALWVRPAELMTAPVSVPIAYAVGAVPLGESTEGVAGRLMSMVTLLSLTAGWLYAGTLLAALIALVRRVLLIRTRRRARNRLRQRPSRRPRSPRCSGAGPGRSPR</sequence>
<keyword evidence="2" id="KW-0812">Transmembrane</keyword>
<dbReference type="EMBL" id="NHZO01000154">
    <property type="protein sequence ID" value="PHQ49508.1"/>
    <property type="molecule type" value="Genomic_DNA"/>
</dbReference>
<feature type="domain" description="DUF6542" evidence="3">
    <location>
        <begin position="56"/>
        <end position="169"/>
    </location>
</feature>
<evidence type="ECO:0000259" key="3">
    <source>
        <dbReference type="Pfam" id="PF20177"/>
    </source>
</evidence>
<feature type="compositionally biased region" description="Basic residues" evidence="1">
    <location>
        <begin position="179"/>
        <end position="190"/>
    </location>
</feature>
<feature type="transmembrane region" description="Helical" evidence="2">
    <location>
        <begin position="87"/>
        <end position="103"/>
    </location>
</feature>
<organism evidence="4 5">
    <name type="scientific">Streptomyces cinnamoneus</name>
    <name type="common">Streptoverticillium cinnamoneum</name>
    <dbReference type="NCBI Taxonomy" id="53446"/>
    <lineage>
        <taxon>Bacteria</taxon>
        <taxon>Bacillati</taxon>
        <taxon>Actinomycetota</taxon>
        <taxon>Actinomycetes</taxon>
        <taxon>Kitasatosporales</taxon>
        <taxon>Streptomycetaceae</taxon>
        <taxon>Streptomyces</taxon>
        <taxon>Streptomyces cinnamoneus group</taxon>
    </lineage>
</organism>
<evidence type="ECO:0000256" key="1">
    <source>
        <dbReference type="SAM" id="MobiDB-lite"/>
    </source>
</evidence>
<evidence type="ECO:0000313" key="5">
    <source>
        <dbReference type="Proteomes" id="UP000222531"/>
    </source>
</evidence>
<dbReference type="Pfam" id="PF20177">
    <property type="entry name" value="DUF6542"/>
    <property type="match status" value="1"/>
</dbReference>
<keyword evidence="2" id="KW-0472">Membrane</keyword>
<keyword evidence="2" id="KW-1133">Transmembrane helix</keyword>
<protein>
    <recommendedName>
        <fullName evidence="3">DUF6542 domain-containing protein</fullName>
    </recommendedName>
</protein>